<gene>
    <name evidence="11" type="primary">LOC114349352</name>
</gene>
<proteinExistence type="predicted"/>
<keyword evidence="5" id="KW-0966">Cell projection</keyword>
<evidence type="ECO:0000313" key="9">
    <source>
        <dbReference type="EnsemblMetazoa" id="XP_028155498.1"/>
    </source>
</evidence>
<dbReference type="RefSeq" id="XP_028155498.1">
    <property type="nucleotide sequence ID" value="XM_028299697.1"/>
</dbReference>
<accession>A0A6P7HD04</accession>
<dbReference type="OrthoDB" id="6360546at2759"/>
<organism evidence="11">
    <name type="scientific">Diabrotica virgifera virgifera</name>
    <name type="common">western corn rootworm</name>
    <dbReference type="NCBI Taxonomy" id="50390"/>
    <lineage>
        <taxon>Eukaryota</taxon>
        <taxon>Metazoa</taxon>
        <taxon>Ecdysozoa</taxon>
        <taxon>Arthropoda</taxon>
        <taxon>Hexapoda</taxon>
        <taxon>Insecta</taxon>
        <taxon>Pterygota</taxon>
        <taxon>Neoptera</taxon>
        <taxon>Endopterygota</taxon>
        <taxon>Coleoptera</taxon>
        <taxon>Polyphaga</taxon>
        <taxon>Cucujiformia</taxon>
        <taxon>Chrysomeloidea</taxon>
        <taxon>Chrysomelidae</taxon>
        <taxon>Galerucinae</taxon>
        <taxon>Diabroticina</taxon>
        <taxon>Diabroticites</taxon>
        <taxon>Diabrotica</taxon>
    </lineage>
</organism>
<protein>
    <recommendedName>
        <fullName evidence="7">EF-hand domain-containing family member C2</fullName>
    </recommendedName>
</protein>
<feature type="domain" description="DM10" evidence="8">
    <location>
        <begin position="432"/>
        <end position="539"/>
    </location>
</feature>
<reference evidence="11" key="1">
    <citation type="submission" date="2025-04" db="UniProtKB">
        <authorList>
            <consortium name="RefSeq"/>
        </authorList>
    </citation>
    <scope>IDENTIFICATION</scope>
    <source>
        <tissue evidence="11">Whole insect</tissue>
    </source>
</reference>
<dbReference type="PROSITE" id="PS51336">
    <property type="entry name" value="DM10"/>
    <property type="match status" value="3"/>
</dbReference>
<evidence type="ECO:0000313" key="10">
    <source>
        <dbReference type="Proteomes" id="UP001652700"/>
    </source>
</evidence>
<dbReference type="FunFam" id="2.30.29.170:FF:000004">
    <property type="entry name" value="EF-hand domain containing 2"/>
    <property type="match status" value="1"/>
</dbReference>
<dbReference type="PANTHER" id="PTHR12086:SF11">
    <property type="entry name" value="EF-HAND DOMAIN-CONTAINING FAMILY MEMBER C2"/>
    <property type="match status" value="1"/>
</dbReference>
<evidence type="ECO:0000256" key="2">
    <source>
        <dbReference type="ARBA" id="ARBA00022490"/>
    </source>
</evidence>
<dbReference type="SUPFAM" id="SSF47473">
    <property type="entry name" value="EF-hand"/>
    <property type="match status" value="1"/>
</dbReference>
<evidence type="ECO:0000256" key="4">
    <source>
        <dbReference type="ARBA" id="ARBA00023212"/>
    </source>
</evidence>
<dbReference type="InterPro" id="IPR040193">
    <property type="entry name" value="EFHC1/EFHC2/EFHB"/>
</dbReference>
<keyword evidence="2" id="KW-0963">Cytoplasm</keyword>
<dbReference type="KEGG" id="dvv:114349352"/>
<dbReference type="GO" id="GO:0005874">
    <property type="term" value="C:microtubule"/>
    <property type="evidence" value="ECO:0007669"/>
    <property type="project" value="TreeGrafter"/>
</dbReference>
<keyword evidence="4" id="KW-0206">Cytoskeleton</keyword>
<comment type="subcellular location">
    <subcellularLocation>
        <location evidence="1">Cytoplasm</location>
        <location evidence="1">Cytoskeleton</location>
        <location evidence="1">Cilium axoneme</location>
    </subcellularLocation>
</comment>
<dbReference type="FunFam" id="2.30.29.170:FF:000002">
    <property type="entry name" value="EF-hand domain (C-terminal) containing 1"/>
    <property type="match status" value="1"/>
</dbReference>
<evidence type="ECO:0000259" key="8">
    <source>
        <dbReference type="PROSITE" id="PS51336"/>
    </source>
</evidence>
<keyword evidence="10" id="KW-1185">Reference proteome</keyword>
<dbReference type="Gene3D" id="2.30.29.170">
    <property type="match status" value="3"/>
</dbReference>
<reference evidence="9" key="2">
    <citation type="submission" date="2025-05" db="UniProtKB">
        <authorList>
            <consortium name="EnsemblMetazoa"/>
        </authorList>
    </citation>
    <scope>IDENTIFICATION</scope>
</reference>
<dbReference type="InParanoid" id="A0A6P7HD04"/>
<evidence type="ECO:0000256" key="5">
    <source>
        <dbReference type="ARBA" id="ARBA00023273"/>
    </source>
</evidence>
<dbReference type="Pfam" id="PF06565">
    <property type="entry name" value="DM10_dom"/>
    <property type="match status" value="3"/>
</dbReference>
<dbReference type="GO" id="GO:0005930">
    <property type="term" value="C:axoneme"/>
    <property type="evidence" value="ECO:0007669"/>
    <property type="project" value="UniProtKB-SubCell"/>
</dbReference>
<evidence type="ECO:0000256" key="3">
    <source>
        <dbReference type="ARBA" id="ARBA00022737"/>
    </source>
</evidence>
<dbReference type="InterPro" id="IPR006602">
    <property type="entry name" value="DM10_dom"/>
</dbReference>
<feature type="domain" description="DM10" evidence="8">
    <location>
        <begin position="226"/>
        <end position="364"/>
    </location>
</feature>
<comment type="function">
    <text evidence="6">Microtubule inner protein (MIP) part of the dynein-decorated doublet microtubules (DMTs) in cilia axoneme, which is required for motile cilia beating.</text>
</comment>
<feature type="domain" description="DM10" evidence="8">
    <location>
        <begin position="75"/>
        <end position="182"/>
    </location>
</feature>
<dbReference type="SMART" id="SM00676">
    <property type="entry name" value="DM10"/>
    <property type="match status" value="3"/>
</dbReference>
<dbReference type="GeneID" id="114349352"/>
<dbReference type="InterPro" id="IPR011992">
    <property type="entry name" value="EF-hand-dom_pair"/>
</dbReference>
<dbReference type="Proteomes" id="UP001652700">
    <property type="component" value="Unplaced"/>
</dbReference>
<name>A0A6P7HD04_DIAVI</name>
<dbReference type="PANTHER" id="PTHR12086">
    <property type="entry name" value="EF-HAND DOMAIN C-TERMINAL CONTAINING PROTEIN"/>
    <property type="match status" value="1"/>
</dbReference>
<keyword evidence="3" id="KW-0677">Repeat</keyword>
<evidence type="ECO:0000256" key="6">
    <source>
        <dbReference type="ARBA" id="ARBA00035003"/>
    </source>
</evidence>
<dbReference type="EnsemblMetazoa" id="XM_028299697.1">
    <property type="protein sequence ID" value="XP_028155498.1"/>
    <property type="gene ID" value="LOC114349352"/>
</dbReference>
<dbReference type="AlphaFoldDB" id="A0A6P7HD04"/>
<dbReference type="Gene3D" id="1.10.238.10">
    <property type="entry name" value="EF-hand"/>
    <property type="match status" value="1"/>
</dbReference>
<sequence>MYRCPELPFLPGYTFNPNIGRTKFNRDPKFDFIGKGNRALTEKVKPNMFGPLSDKYPSIYPRGETIEIPGWIAFDKKILCFDAFFQETLQEVKGSPFLIRKVKIYLFLEDGTIQVVEPRVENSGITQGTLISRQRIRFPPPMDDNFYDIIDFNIGREIEFYGRVFKITNCDRFTRTFLNRCGISIPDPIETPPDPYMSIRAHDMDSMQPKKPVKIHDPLGKFLANDKKVLHFTGYWDDQKTLYGYIHHLEIRYYLADDTIEIKELQSEAGGEPAFMFLRRGKLPKLYKDLAAPGHDSNYTVLNVLGSALGNRRYIMDPLDCGKETIDYYCEKDLSIGAIMNCYGRKIVITDCDSFTRAYYAEKYGISEFTPIQIPDNQKLFKIIPPPKQRELPPWNGFGTHEDSAQNCITVEPKAPFKDFKKFLMYDRDGLDSHILRFAARMKSKIPENCDRNFIISYYLTDDTMAIFETARKNSGFKTSCFLSRCKVKLPGQKMFDSKPPLCYTPQHMFIGATLIVNDFEFILVDADEYCLRFMELNASQYPKANIGLIMDKVREKLRPIYKDFVAANVNAEQETKAISYDKLRSQLCQIMGPDFTEHDMVTISRAFSAVCYKERYDREKIRAMTLTELKRFLWDDLDRLKEYLIQADTNRSGKLSQKGCRTVLKSCRLPLDNVLIDKILSIMKKDENCEIIYEDLLQFLDRNISPMSDVPPSNIKFELWWGSEKEPEAGTMIDWCEFNKYLDLEYTFTEAIKDASIDDTLKGVSQNNDQQNNTH</sequence>
<evidence type="ECO:0000256" key="1">
    <source>
        <dbReference type="ARBA" id="ARBA00004430"/>
    </source>
</evidence>
<dbReference type="GO" id="GO:0010975">
    <property type="term" value="P:regulation of neuron projection development"/>
    <property type="evidence" value="ECO:0007669"/>
    <property type="project" value="TreeGrafter"/>
</dbReference>
<dbReference type="FunCoup" id="A0A6P7HD04">
    <property type="interactions" value="15"/>
</dbReference>
<evidence type="ECO:0000313" key="11">
    <source>
        <dbReference type="RefSeq" id="XP_028155498.1"/>
    </source>
</evidence>
<evidence type="ECO:0000256" key="7">
    <source>
        <dbReference type="ARBA" id="ARBA00039880"/>
    </source>
</evidence>